<evidence type="ECO:0000259" key="11">
    <source>
        <dbReference type="Pfam" id="PF01425"/>
    </source>
</evidence>
<organism evidence="12 13">
    <name type="scientific">Desulfoplanes formicivorans</name>
    <dbReference type="NCBI Taxonomy" id="1592317"/>
    <lineage>
        <taxon>Bacteria</taxon>
        <taxon>Pseudomonadati</taxon>
        <taxon>Thermodesulfobacteriota</taxon>
        <taxon>Desulfovibrionia</taxon>
        <taxon>Desulfovibrionales</taxon>
        <taxon>Desulfoplanaceae</taxon>
        <taxon>Desulfoplanes</taxon>
    </lineage>
</organism>
<keyword evidence="13" id="KW-1185">Reference proteome</keyword>
<dbReference type="InterPro" id="IPR000120">
    <property type="entry name" value="Amidase"/>
</dbReference>
<feature type="domain" description="Amidase" evidence="11">
    <location>
        <begin position="25"/>
        <end position="469"/>
    </location>
</feature>
<keyword evidence="6 10" id="KW-0547">Nucleotide-binding</keyword>
<dbReference type="EMBL" id="BDFE01000015">
    <property type="protein sequence ID" value="GAU08702.1"/>
    <property type="molecule type" value="Genomic_DNA"/>
</dbReference>
<evidence type="ECO:0000256" key="8">
    <source>
        <dbReference type="ARBA" id="ARBA00022917"/>
    </source>
</evidence>
<dbReference type="GO" id="GO:0050567">
    <property type="term" value="F:glutaminyl-tRNA synthase (glutamine-hydrolyzing) activity"/>
    <property type="evidence" value="ECO:0007669"/>
    <property type="project" value="UniProtKB-UniRule"/>
</dbReference>
<dbReference type="Pfam" id="PF01425">
    <property type="entry name" value="Amidase"/>
    <property type="match status" value="1"/>
</dbReference>
<dbReference type="PANTHER" id="PTHR11895">
    <property type="entry name" value="TRANSAMIDASE"/>
    <property type="match status" value="1"/>
</dbReference>
<evidence type="ECO:0000256" key="7">
    <source>
        <dbReference type="ARBA" id="ARBA00022840"/>
    </source>
</evidence>
<reference evidence="13" key="1">
    <citation type="submission" date="2016-06" db="EMBL/GenBank/DDBJ databases">
        <title>Draft genome sequence of Desulfoplanes formicivorans strain Pf12B.</title>
        <authorList>
            <person name="Watanabe M."/>
            <person name="Kojima H."/>
            <person name="Fukui M."/>
        </authorList>
    </citation>
    <scope>NUCLEOTIDE SEQUENCE [LARGE SCALE GENOMIC DNA]</scope>
    <source>
        <strain evidence="13">Pf12B</strain>
    </source>
</reference>
<dbReference type="GO" id="GO:0005524">
    <property type="term" value="F:ATP binding"/>
    <property type="evidence" value="ECO:0007669"/>
    <property type="project" value="UniProtKB-KW"/>
</dbReference>
<gene>
    <name evidence="10" type="primary">gatA</name>
    <name evidence="12" type="ORF">DPF_1418</name>
</gene>
<dbReference type="PANTHER" id="PTHR11895:SF151">
    <property type="entry name" value="GLUTAMYL-TRNA(GLN) AMIDOTRANSFERASE SUBUNIT A"/>
    <property type="match status" value="1"/>
</dbReference>
<feature type="active site" description="Charge relay system" evidence="10">
    <location>
        <position position="153"/>
    </location>
</feature>
<dbReference type="InterPro" id="IPR020556">
    <property type="entry name" value="Amidase_CS"/>
</dbReference>
<dbReference type="GO" id="GO:0016740">
    <property type="term" value="F:transferase activity"/>
    <property type="evidence" value="ECO:0007669"/>
    <property type="project" value="UniProtKB-KW"/>
</dbReference>
<feature type="active site" description="Charge relay system" evidence="10">
    <location>
        <position position="78"/>
    </location>
</feature>
<dbReference type="InterPro" id="IPR023631">
    <property type="entry name" value="Amidase_dom"/>
</dbReference>
<dbReference type="EC" id="6.3.5.7" evidence="3 10"/>
<dbReference type="STRING" id="1592317.DPF_1418"/>
<comment type="similarity">
    <text evidence="1 10">Belongs to the amidase family. GatA subfamily.</text>
</comment>
<keyword evidence="12" id="KW-0808">Transferase</keyword>
<evidence type="ECO:0000313" key="13">
    <source>
        <dbReference type="Proteomes" id="UP000095200"/>
    </source>
</evidence>
<dbReference type="GO" id="GO:0030956">
    <property type="term" value="C:glutamyl-tRNA(Gln) amidotransferase complex"/>
    <property type="evidence" value="ECO:0007669"/>
    <property type="project" value="InterPro"/>
</dbReference>
<dbReference type="SUPFAM" id="SSF75304">
    <property type="entry name" value="Amidase signature (AS) enzymes"/>
    <property type="match status" value="1"/>
</dbReference>
<dbReference type="OrthoDB" id="9811471at2"/>
<evidence type="ECO:0000256" key="10">
    <source>
        <dbReference type="HAMAP-Rule" id="MF_00120"/>
    </source>
</evidence>
<comment type="subunit">
    <text evidence="2 10">Heterotrimer of A, B and C subunits.</text>
</comment>
<feature type="active site" description="Acyl-ester intermediate" evidence="10">
    <location>
        <position position="177"/>
    </location>
</feature>
<dbReference type="RefSeq" id="WP_069858439.1">
    <property type="nucleotide sequence ID" value="NZ_BDFE01000015.1"/>
</dbReference>
<dbReference type="PROSITE" id="PS00571">
    <property type="entry name" value="AMIDASES"/>
    <property type="match status" value="1"/>
</dbReference>
<sequence length="493" mass="53002">MASLHTHTLTQIRNLLASGEVTAQEATRDCLERIQTTEPHLHAVLFRNDEQALEQAQAMDKQGPNPQQKLWGVPILLKDILATQGMPTTCASKILQNFTPCYDAHLVTRLKEQGAIILGKNNLDEFAMGSSTENSAQGSTRNPWNLDHVPGGSSGGSASSVAACQAFASIGTDTGGSIRQPASFCGIVGLKPTYGRVSRFGLIAYGSSLDQAGPLTRTVEDAAIILSVIAGHDPRDSTSVNTPVPDYVAGLSAMKDLSGVRIGMPREYWGKGLAPEVAEACTRAMDTARQQGAEIVPVSLPHTSYAIATYYIIAMAEASSNLARFDGVRYGFRDKDAQDLLEMYTKSRSQGFGDEVKRRIMLGTYVLSAGYYDAYYKKAAQVRRIIREDFLKALQSCDVLGGPACPTTAFGLGQNTDDPLQMYLTDIFTTSLNLTGLPGLSLPVGVGRDSGLPVGLQLFGAGFQEERLLAIAHVLEQAMDPLPRPQGIEDVLK</sequence>
<keyword evidence="7 10" id="KW-0067">ATP-binding</keyword>
<keyword evidence="8 10" id="KW-0648">Protein biosynthesis</keyword>
<dbReference type="AlphaFoldDB" id="A0A194AF58"/>
<accession>A0A194AF58</accession>
<evidence type="ECO:0000256" key="6">
    <source>
        <dbReference type="ARBA" id="ARBA00022741"/>
    </source>
</evidence>
<evidence type="ECO:0000256" key="1">
    <source>
        <dbReference type="ARBA" id="ARBA00008069"/>
    </source>
</evidence>
<protein>
    <recommendedName>
        <fullName evidence="4 10">Glutamyl-tRNA(Gln) amidotransferase subunit A</fullName>
        <shortName evidence="10">Glu-ADT subunit A</shortName>
        <ecNumber evidence="3 10">6.3.5.7</ecNumber>
    </recommendedName>
</protein>
<dbReference type="HAMAP" id="MF_00120">
    <property type="entry name" value="GatA"/>
    <property type="match status" value="1"/>
</dbReference>
<comment type="caution">
    <text evidence="12">The sequence shown here is derived from an EMBL/GenBank/DDBJ whole genome shotgun (WGS) entry which is preliminary data.</text>
</comment>
<dbReference type="Proteomes" id="UP000095200">
    <property type="component" value="Unassembled WGS sequence"/>
</dbReference>
<name>A0A194AF58_9BACT</name>
<proteinExistence type="inferred from homology"/>
<comment type="function">
    <text evidence="10">Allows the formation of correctly charged Gln-tRNA(Gln) through the transamidation of misacylated Glu-tRNA(Gln) in organisms which lack glutaminyl-tRNA synthetase. The reaction takes place in the presence of glutamine and ATP through an activated gamma-phospho-Glu-tRNA(Gln).</text>
</comment>
<evidence type="ECO:0000256" key="5">
    <source>
        <dbReference type="ARBA" id="ARBA00022598"/>
    </source>
</evidence>
<comment type="catalytic activity">
    <reaction evidence="9 10">
        <text>L-glutamyl-tRNA(Gln) + L-glutamine + ATP + H2O = L-glutaminyl-tRNA(Gln) + L-glutamate + ADP + phosphate + H(+)</text>
        <dbReference type="Rhea" id="RHEA:17521"/>
        <dbReference type="Rhea" id="RHEA-COMP:9681"/>
        <dbReference type="Rhea" id="RHEA-COMP:9684"/>
        <dbReference type="ChEBI" id="CHEBI:15377"/>
        <dbReference type="ChEBI" id="CHEBI:15378"/>
        <dbReference type="ChEBI" id="CHEBI:29985"/>
        <dbReference type="ChEBI" id="CHEBI:30616"/>
        <dbReference type="ChEBI" id="CHEBI:43474"/>
        <dbReference type="ChEBI" id="CHEBI:58359"/>
        <dbReference type="ChEBI" id="CHEBI:78520"/>
        <dbReference type="ChEBI" id="CHEBI:78521"/>
        <dbReference type="ChEBI" id="CHEBI:456216"/>
        <dbReference type="EC" id="6.3.5.7"/>
    </reaction>
</comment>
<dbReference type="InterPro" id="IPR004412">
    <property type="entry name" value="GatA"/>
</dbReference>
<dbReference type="NCBIfam" id="TIGR00132">
    <property type="entry name" value="gatA"/>
    <property type="match status" value="1"/>
</dbReference>
<evidence type="ECO:0000313" key="12">
    <source>
        <dbReference type="EMBL" id="GAU08702.1"/>
    </source>
</evidence>
<keyword evidence="5 10" id="KW-0436">Ligase</keyword>
<dbReference type="InterPro" id="IPR036928">
    <property type="entry name" value="AS_sf"/>
</dbReference>
<evidence type="ECO:0000256" key="9">
    <source>
        <dbReference type="ARBA" id="ARBA00047407"/>
    </source>
</evidence>
<dbReference type="Gene3D" id="3.90.1300.10">
    <property type="entry name" value="Amidase signature (AS) domain"/>
    <property type="match status" value="1"/>
</dbReference>
<evidence type="ECO:0000256" key="4">
    <source>
        <dbReference type="ARBA" id="ARBA00014428"/>
    </source>
</evidence>
<dbReference type="GO" id="GO:0006412">
    <property type="term" value="P:translation"/>
    <property type="evidence" value="ECO:0007669"/>
    <property type="project" value="UniProtKB-UniRule"/>
</dbReference>
<evidence type="ECO:0000256" key="3">
    <source>
        <dbReference type="ARBA" id="ARBA00012739"/>
    </source>
</evidence>
<evidence type="ECO:0000256" key="2">
    <source>
        <dbReference type="ARBA" id="ARBA00011123"/>
    </source>
</evidence>